<evidence type="ECO:0000259" key="9">
    <source>
        <dbReference type="SMART" id="SM00382"/>
    </source>
</evidence>
<dbReference type="PANTHER" id="PTHR23074:SF19">
    <property type="entry name" value="KATANIN P60 ATPASE-CONTAINING SUBUNIT A1"/>
    <property type="match status" value="1"/>
</dbReference>
<proteinExistence type="inferred from homology"/>
<keyword evidence="1 7" id="KW-0963">Cytoplasm</keyword>
<dbReference type="EMBL" id="JAENGZ010000067">
    <property type="protein sequence ID" value="KAG6970755.1"/>
    <property type="molecule type" value="Genomic_DNA"/>
</dbReference>
<dbReference type="Proteomes" id="UP000688947">
    <property type="component" value="Unassembled WGS sequence"/>
</dbReference>
<evidence type="ECO:0000256" key="6">
    <source>
        <dbReference type="ARBA" id="ARBA00023235"/>
    </source>
</evidence>
<evidence type="ECO:0000313" key="11">
    <source>
        <dbReference type="Proteomes" id="UP000688947"/>
    </source>
</evidence>
<keyword evidence="3 7" id="KW-0547">Nucleotide-binding</keyword>
<dbReference type="GO" id="GO:0005874">
    <property type="term" value="C:microtubule"/>
    <property type="evidence" value="ECO:0007669"/>
    <property type="project" value="UniProtKB-KW"/>
</dbReference>
<dbReference type="GO" id="GO:0008568">
    <property type="term" value="F:microtubule severing ATPase activity"/>
    <property type="evidence" value="ECO:0007669"/>
    <property type="project" value="UniProtKB-EC"/>
</dbReference>
<evidence type="ECO:0000256" key="7">
    <source>
        <dbReference type="HAMAP-Rule" id="MF_03023"/>
    </source>
</evidence>
<keyword evidence="5 7" id="KW-0206">Cytoskeleton</keyword>
<feature type="binding site" evidence="7">
    <location>
        <begin position="225"/>
        <end position="232"/>
    </location>
    <ligand>
        <name>ATP</name>
        <dbReference type="ChEBI" id="CHEBI:30616"/>
    </ligand>
</feature>
<dbReference type="InterPro" id="IPR050304">
    <property type="entry name" value="MT-severing_AAA_ATPase"/>
</dbReference>
<dbReference type="GO" id="GO:0016887">
    <property type="term" value="F:ATP hydrolysis activity"/>
    <property type="evidence" value="ECO:0007669"/>
    <property type="project" value="InterPro"/>
</dbReference>
<comment type="similarity">
    <text evidence="7">Belongs to the AAA ATPase family. Katanin p60 subunit A1 subfamily.</text>
</comment>
<evidence type="ECO:0000256" key="1">
    <source>
        <dbReference type="ARBA" id="ARBA00022490"/>
    </source>
</evidence>
<feature type="domain" description="AAA+ ATPase" evidence="9">
    <location>
        <begin position="217"/>
        <end position="356"/>
    </location>
</feature>
<keyword evidence="6 7" id="KW-0413">Isomerase</keyword>
<dbReference type="GO" id="GO:0005737">
    <property type="term" value="C:cytoplasm"/>
    <property type="evidence" value="ECO:0007669"/>
    <property type="project" value="UniProtKB-UniRule"/>
</dbReference>
<dbReference type="HAMAP" id="MF_03023">
    <property type="entry name" value="Katanin_p60_A1"/>
    <property type="match status" value="1"/>
</dbReference>
<evidence type="ECO:0000313" key="10">
    <source>
        <dbReference type="EMBL" id="KAG6970755.1"/>
    </source>
</evidence>
<dbReference type="GO" id="GO:0005524">
    <property type="term" value="F:ATP binding"/>
    <property type="evidence" value="ECO:0007669"/>
    <property type="project" value="UniProtKB-KW"/>
</dbReference>
<accession>A0A8T1UUA2</accession>
<dbReference type="Pfam" id="PF17862">
    <property type="entry name" value="AAA_lid_3"/>
    <property type="match status" value="1"/>
</dbReference>
<dbReference type="Pfam" id="PF00004">
    <property type="entry name" value="AAA"/>
    <property type="match status" value="1"/>
</dbReference>
<comment type="function">
    <text evidence="7">Severs microtubules in an ATP-dependent manner. Microtubule severing may promote rapid reorganization of cellular microtubule arrays.</text>
</comment>
<dbReference type="InterPro" id="IPR028596">
    <property type="entry name" value="KATNA1"/>
</dbReference>
<comment type="catalytic activity">
    <reaction evidence="7">
        <text>n ATP + n H2O + a microtubule = n ADP + n phosphate + (n+1) alpha/beta tubulin heterodimers.</text>
        <dbReference type="EC" id="5.6.1.1"/>
    </reaction>
</comment>
<dbReference type="OrthoDB" id="5334845at2759"/>
<dbReference type="VEuPathDB" id="FungiDB:PC110_g3028"/>
<protein>
    <recommendedName>
        <fullName evidence="7">Katanin p60 ATPase-containing subunit A1</fullName>
        <shortName evidence="7">Katanin p60 subunit A1</shortName>
        <ecNumber evidence="7">5.6.1.1</ecNumber>
    </recommendedName>
    <alternativeName>
        <fullName evidence="7">p60 katanin</fullName>
    </alternativeName>
</protein>
<evidence type="ECO:0000256" key="3">
    <source>
        <dbReference type="ARBA" id="ARBA00022741"/>
    </source>
</evidence>
<dbReference type="InterPro" id="IPR003959">
    <property type="entry name" value="ATPase_AAA_core"/>
</dbReference>
<reference evidence="10" key="1">
    <citation type="submission" date="2021-01" db="EMBL/GenBank/DDBJ databases">
        <title>Phytophthora aleatoria, a newly-described species from Pinus radiata is distinct from Phytophthora cactorum isolates based on comparative genomics.</title>
        <authorList>
            <person name="Mcdougal R."/>
            <person name="Panda P."/>
            <person name="Williams N."/>
            <person name="Studholme D.J."/>
        </authorList>
    </citation>
    <scope>NUCLEOTIDE SEQUENCE</scope>
    <source>
        <strain evidence="10">NZFS 3830</strain>
    </source>
</reference>
<evidence type="ECO:0000256" key="5">
    <source>
        <dbReference type="ARBA" id="ARBA00023212"/>
    </source>
</evidence>
<comment type="subcellular location">
    <subcellularLocation>
        <location evidence="7">Cytoplasm</location>
        <location evidence="7">Cytoskeleton</location>
    </subcellularLocation>
</comment>
<dbReference type="InterPro" id="IPR003593">
    <property type="entry name" value="AAA+_ATPase"/>
</dbReference>
<keyword evidence="4 7" id="KW-0067">ATP-binding</keyword>
<dbReference type="VEuPathDB" id="FungiDB:PC110_g3029"/>
<sequence length="766" mass="86542">MKVAAARSAHYALLRARELCLLGDYDRGIAEFRAVRQSLETQLGADIEARAFLRDLQGEYRAILEYRSTLQSLKLAANKVQDTQRRSKAMKERRAKQKKEEQAIAEEAVAKKQWEKPQTGPTDYNSDEVGRCTASSTNTESCRETIAGKVKYSELAKENDWVDLELIEAIERDIVDHGEKVTFDQIAGLEHTKHLLQETVMLPQIAPHLFTDGLLKPCNGVLMFGPPGTGKTLLAKAVAHECETTFFNVSASTLSSKYRGDSEKMVRILFDMARYYGPSIIFMDEIDAIASARGAATEHEASRRVKTEFLVQINGVTTGEHDGSQVMLLAATNLPWELDEAMRRRLTKRVYIPLPEAAARRALFELNLGRVDMGPDVKLDDLVEETEGYSGDDITNVCETAKRMPVKRVYTPELLLKMRREMEAGEDFRELDTERLVVTKADFAEALSNVSKSVGRDQLRRFEQWETSFGTCEVKKQRYSMGWPGRDANGVQSRRRLSHVDQKEMLEEEIRLLESGVAVCKTRGLPPHLIVEDDPILRPIAVKLAALMHEKQLQQNHVAKIQSTLSRCLNEQGDLCCVRFDTIHFPGVASLQQVCDALAFFMTNMEIVISEQLGHVVLRDDYDTIEDEAFHSRFVSTNRRGIAVEGNAISFQQMFNRESDGFGCEPCGVFIVDCIDKDELYPYHTSERVRRDSSGAIVLTASRRRSATSQDEGGELVVTMRRATFLKIRRPEFPLSDLALQELHDEMMGWADVMLKSIRSFVYATT</sequence>
<dbReference type="SMART" id="SM00382">
    <property type="entry name" value="AAA"/>
    <property type="match status" value="1"/>
</dbReference>
<organism evidence="10 11">
    <name type="scientific">Phytophthora cactorum</name>
    <dbReference type="NCBI Taxonomy" id="29920"/>
    <lineage>
        <taxon>Eukaryota</taxon>
        <taxon>Sar</taxon>
        <taxon>Stramenopiles</taxon>
        <taxon>Oomycota</taxon>
        <taxon>Peronosporomycetes</taxon>
        <taxon>Peronosporales</taxon>
        <taxon>Peronosporaceae</taxon>
        <taxon>Phytophthora</taxon>
    </lineage>
</organism>
<dbReference type="GO" id="GO:0008017">
    <property type="term" value="F:microtubule binding"/>
    <property type="evidence" value="ECO:0007669"/>
    <property type="project" value="UniProtKB-UniRule"/>
</dbReference>
<dbReference type="PANTHER" id="PTHR23074">
    <property type="entry name" value="AAA DOMAIN-CONTAINING"/>
    <property type="match status" value="1"/>
</dbReference>
<evidence type="ECO:0000256" key="2">
    <source>
        <dbReference type="ARBA" id="ARBA00022701"/>
    </source>
</evidence>
<gene>
    <name evidence="7" type="primary">KATNA1</name>
    <name evidence="10" type="ORF">JG687_00002455</name>
</gene>
<keyword evidence="2 7" id="KW-0493">Microtubule</keyword>
<dbReference type="FunFam" id="3.40.50.300:FF:000159">
    <property type="entry name" value="Katanin p60 ATPase-containing subunit A1"/>
    <property type="match status" value="1"/>
</dbReference>
<dbReference type="EC" id="5.6.1.1" evidence="7"/>
<evidence type="ECO:0000256" key="8">
    <source>
        <dbReference type="SAM" id="MobiDB-lite"/>
    </source>
</evidence>
<feature type="region of interest" description="Disordered" evidence="8">
    <location>
        <begin position="107"/>
        <end position="134"/>
    </location>
</feature>
<name>A0A8T1UUA2_9STRA</name>
<dbReference type="AlphaFoldDB" id="A0A8T1UUA2"/>
<dbReference type="InterPro" id="IPR041569">
    <property type="entry name" value="AAA_lid_3"/>
</dbReference>
<dbReference type="GO" id="GO:0051013">
    <property type="term" value="P:microtubule severing"/>
    <property type="evidence" value="ECO:0007669"/>
    <property type="project" value="UniProtKB-UniRule"/>
</dbReference>
<comment type="caution">
    <text evidence="10">The sequence shown here is derived from an EMBL/GenBank/DDBJ whole genome shotgun (WGS) entry which is preliminary data.</text>
</comment>
<evidence type="ECO:0000256" key="4">
    <source>
        <dbReference type="ARBA" id="ARBA00022840"/>
    </source>
</evidence>
<dbReference type="VEuPathDB" id="FungiDB:PC110_g3030"/>